<keyword evidence="3" id="KW-0238">DNA-binding</keyword>
<dbReference type="PRINTS" id="PR00039">
    <property type="entry name" value="HTHLYSR"/>
</dbReference>
<evidence type="ECO:0000256" key="2">
    <source>
        <dbReference type="ARBA" id="ARBA00023015"/>
    </source>
</evidence>
<evidence type="ECO:0000259" key="5">
    <source>
        <dbReference type="PROSITE" id="PS50931"/>
    </source>
</evidence>
<dbReference type="PANTHER" id="PTHR30537">
    <property type="entry name" value="HTH-TYPE TRANSCRIPTIONAL REGULATOR"/>
    <property type="match status" value="1"/>
</dbReference>
<reference evidence="7" key="1">
    <citation type="journal article" date="2019" name="Int. J. Syst. Evol. Microbiol.">
        <title>The Global Catalogue of Microorganisms (GCM) 10K type strain sequencing project: providing services to taxonomists for standard genome sequencing and annotation.</title>
        <authorList>
            <consortium name="The Broad Institute Genomics Platform"/>
            <consortium name="The Broad Institute Genome Sequencing Center for Infectious Disease"/>
            <person name="Wu L."/>
            <person name="Ma J."/>
        </authorList>
    </citation>
    <scope>NUCLEOTIDE SEQUENCE [LARGE SCALE GENOMIC DNA]</scope>
    <source>
        <strain evidence="7">CGMCC 1.12989</strain>
    </source>
</reference>
<feature type="domain" description="HTH lysR-type" evidence="5">
    <location>
        <begin position="2"/>
        <end position="59"/>
    </location>
</feature>
<keyword evidence="7" id="KW-1185">Reference proteome</keyword>
<name>A0ABV8RTU1_9SPHN</name>
<evidence type="ECO:0000313" key="7">
    <source>
        <dbReference type="Proteomes" id="UP001595828"/>
    </source>
</evidence>
<evidence type="ECO:0000256" key="1">
    <source>
        <dbReference type="ARBA" id="ARBA00009437"/>
    </source>
</evidence>
<dbReference type="Pfam" id="PF00126">
    <property type="entry name" value="HTH_1"/>
    <property type="match status" value="1"/>
</dbReference>
<dbReference type="Gene3D" id="1.10.10.10">
    <property type="entry name" value="Winged helix-like DNA-binding domain superfamily/Winged helix DNA-binding domain"/>
    <property type="match status" value="1"/>
</dbReference>
<gene>
    <name evidence="6" type="ORF">ACFO0A_11940</name>
</gene>
<sequence>MFEWNDLRFFLAVARSGSTLSAARALQVSQATVSRRIAVLEEALGVALFSRSPAGYALTPRGQALLEQAQEVEAAVHRFGHAVDAETRRLSGTVRLTTVESAANAWVIPALPALHEAHPEIEVEVISSYEMLDLARGEAEVAIRFGSRPTQESLIVRHLTDLDECFYASRDLVTRLGRPSSVADIARYPLVGSSADQTGRIGEWISANLPGVRMAHRFNALSAVIAGATAGLGAAVLPCMMGDDVRGLVRLAPPVPEFSTPCWLVTTDAARRQPHVRAVIDLVVARIAGAGARASAGRERNDAA</sequence>
<comment type="caution">
    <text evidence="6">The sequence shown here is derived from an EMBL/GenBank/DDBJ whole genome shotgun (WGS) entry which is preliminary data.</text>
</comment>
<dbReference type="RefSeq" id="WP_379539231.1">
    <property type="nucleotide sequence ID" value="NZ_JBHSDR010000006.1"/>
</dbReference>
<organism evidence="6 7">
    <name type="scientific">Novosphingobium tardum</name>
    <dbReference type="NCBI Taxonomy" id="1538021"/>
    <lineage>
        <taxon>Bacteria</taxon>
        <taxon>Pseudomonadati</taxon>
        <taxon>Pseudomonadota</taxon>
        <taxon>Alphaproteobacteria</taxon>
        <taxon>Sphingomonadales</taxon>
        <taxon>Sphingomonadaceae</taxon>
        <taxon>Novosphingobium</taxon>
    </lineage>
</organism>
<keyword evidence="2" id="KW-0805">Transcription regulation</keyword>
<dbReference type="Pfam" id="PF03466">
    <property type="entry name" value="LysR_substrate"/>
    <property type="match status" value="1"/>
</dbReference>
<evidence type="ECO:0000256" key="3">
    <source>
        <dbReference type="ARBA" id="ARBA00023125"/>
    </source>
</evidence>
<accession>A0ABV8RTU1</accession>
<dbReference type="InterPro" id="IPR036390">
    <property type="entry name" value="WH_DNA-bd_sf"/>
</dbReference>
<dbReference type="InterPro" id="IPR000847">
    <property type="entry name" value="LysR_HTH_N"/>
</dbReference>
<dbReference type="SUPFAM" id="SSF53850">
    <property type="entry name" value="Periplasmic binding protein-like II"/>
    <property type="match status" value="1"/>
</dbReference>
<dbReference type="SUPFAM" id="SSF46785">
    <property type="entry name" value="Winged helix' DNA-binding domain"/>
    <property type="match status" value="1"/>
</dbReference>
<dbReference type="Proteomes" id="UP001595828">
    <property type="component" value="Unassembled WGS sequence"/>
</dbReference>
<dbReference type="Gene3D" id="3.40.190.290">
    <property type="match status" value="1"/>
</dbReference>
<keyword evidence="4" id="KW-0804">Transcription</keyword>
<dbReference type="PANTHER" id="PTHR30537:SF3">
    <property type="entry name" value="TRANSCRIPTIONAL REGULATORY PROTEIN"/>
    <property type="match status" value="1"/>
</dbReference>
<dbReference type="EMBL" id="JBHSDR010000006">
    <property type="protein sequence ID" value="MFC4295766.1"/>
    <property type="molecule type" value="Genomic_DNA"/>
</dbReference>
<proteinExistence type="inferred from homology"/>
<evidence type="ECO:0000256" key="4">
    <source>
        <dbReference type="ARBA" id="ARBA00023163"/>
    </source>
</evidence>
<protein>
    <submittedName>
        <fullName evidence="6">LysR family transcriptional regulator</fullName>
    </submittedName>
</protein>
<dbReference type="InterPro" id="IPR005119">
    <property type="entry name" value="LysR_subst-bd"/>
</dbReference>
<evidence type="ECO:0000313" key="6">
    <source>
        <dbReference type="EMBL" id="MFC4295766.1"/>
    </source>
</evidence>
<dbReference type="InterPro" id="IPR036388">
    <property type="entry name" value="WH-like_DNA-bd_sf"/>
</dbReference>
<comment type="similarity">
    <text evidence="1">Belongs to the LysR transcriptional regulatory family.</text>
</comment>
<dbReference type="InterPro" id="IPR058163">
    <property type="entry name" value="LysR-type_TF_proteobact-type"/>
</dbReference>
<dbReference type="PROSITE" id="PS50931">
    <property type="entry name" value="HTH_LYSR"/>
    <property type="match status" value="1"/>
</dbReference>